<protein>
    <submittedName>
        <fullName evidence="1">Uncharacterized protein</fullName>
    </submittedName>
</protein>
<reference evidence="2" key="1">
    <citation type="journal article" date="2022" name="Mol. Ecol. Resour.">
        <title>The genomes of chicory, endive, great burdock and yacon provide insights into Asteraceae palaeo-polyploidization history and plant inulin production.</title>
        <authorList>
            <person name="Fan W."/>
            <person name="Wang S."/>
            <person name="Wang H."/>
            <person name="Wang A."/>
            <person name="Jiang F."/>
            <person name="Liu H."/>
            <person name="Zhao H."/>
            <person name="Xu D."/>
            <person name="Zhang Y."/>
        </authorList>
    </citation>
    <scope>NUCLEOTIDE SEQUENCE [LARGE SCALE GENOMIC DNA]</scope>
    <source>
        <strain evidence="2">cv. Yunnan</strain>
    </source>
</reference>
<dbReference type="EMBL" id="CM042030">
    <property type="protein sequence ID" value="KAI3786560.1"/>
    <property type="molecule type" value="Genomic_DNA"/>
</dbReference>
<organism evidence="1 2">
    <name type="scientific">Smallanthus sonchifolius</name>
    <dbReference type="NCBI Taxonomy" id="185202"/>
    <lineage>
        <taxon>Eukaryota</taxon>
        <taxon>Viridiplantae</taxon>
        <taxon>Streptophyta</taxon>
        <taxon>Embryophyta</taxon>
        <taxon>Tracheophyta</taxon>
        <taxon>Spermatophyta</taxon>
        <taxon>Magnoliopsida</taxon>
        <taxon>eudicotyledons</taxon>
        <taxon>Gunneridae</taxon>
        <taxon>Pentapetalae</taxon>
        <taxon>asterids</taxon>
        <taxon>campanulids</taxon>
        <taxon>Asterales</taxon>
        <taxon>Asteraceae</taxon>
        <taxon>Asteroideae</taxon>
        <taxon>Heliantheae alliance</taxon>
        <taxon>Millerieae</taxon>
        <taxon>Smallanthus</taxon>
    </lineage>
</organism>
<sequence>MESDLPLIEIAEEDDSLIQQSPDLDQTPFKSSFSYSTFSPLTLPPSHAKSLKDGVRMEKPTSSSSQGINNKENINSNSVEVPKLGMEPMRMKRRKKGFGYNLRKSLAWDRAFFTDEGILDPLELTMITGIDANTCGGGLSTISEEGSTSFSPDVRCANESIDMEVSEKAPLKELRGMNSTTKEKREKTGSSMRNHDSLLHRKINFDALLVMSLNSCTLKRPANSNTLKTAKKESKLPKLPASKPGSCFYVTTKGSMAASQLRHNLIPKPTVNVENNFGLKSSLQNAHGSQSKANTGSGNLHLPAKVLAQKTVKNLTHSCKAAPSTGSRLVQVDRANCGPTMVPDTSQLCKNQQESALLAAKHLAQHAAANLNNSLPEVARLSSSGPCHIQRACKGLMISDRLNPCESQERSAALARPSGLRLPSPSLRLFDQGTTSNSGSLQQKKIQQYMGSDRKIGELRPPARPPMKSNGITENICCVVPTSSKECCAPSTQLSPSPSYMLNTSIKGAPDSNTHQNLVTKVVPRVDIKLEYECRGSEQEKRILGHEEIAAAWTGDEGIKVGHPVEQLAGNVGTCHQLMIEGRVPEAKYKSVLHNNKEVGLRSYTAFSMSTLEQSIQHQEENISTGVNDLAQTSWEQTDTEESDDAPPKVNPESHLDADSQVFVESQGQDEIREREDDVGTTKCIAPDIENYSVVLQQKNKVSKVVDDKSLPVGEDDGPCIIGITFGDSHSLEDEADVIELKGLDTSCVPFQNLITKQSNDDADSVDVFPSTTTTTSPHVRNPSADEGNGIRINPTTSIRSKAQVHDSPVRDTVTQVLNDNPSVEGFHIDPTTSIENKHQLPGTANLSPKRFEDTTPCISALLNSQLSVSYITPAEISCLEEGSFPDVTDVNDHLPEKKSVTSTILVEVPGQKQDEVDVHLIPREVAPLVDDQNQSSSLSHLRPQVEFISETASLGDDAHVKRESLLQGAQCTSTCRQSLEKERPDIAAPTVEAQHKIPKENSKSQEMEIIFVAEKSQDSCGSISEAKPAVQWSTSGLETCSQFQSENQALEGSRPISNISKTNVEDGQVQLLDDDVLVQSCTRLTSEVHNHSIENADHGDIHGKQAWFSNTGIKLERVSKSNEYYQQESVCKTVWNVVEGSDVYECDPRPSNTIIVDAAPPVVEEVGNSDRQLCVEYRTSGSTVIDSIAGHNENYSDGQSAECGDLTHTPDLELEQSVEDKMFIKNSSCMEYCSAGEESCSFTTDSMLEEKTTLFLDDQVLMKESLLSTEKILDSVIVPEENSNASAQNLPMVHVNGVDQLQGFVGIMPSVETCDYFTNGKSSSSFSVSQQPTAGVKTTSEPELCCLVGGDKSLLTKTTYMIGAEGSKISIGEQVDASPMVDESEHDLDDLKCDNDAAILTKRSNSIKRQENSLVIHPPNAVPFSDEWLAAFEAAGEEILTMKCGAVQHSPQDKSLPEPSPWSPVDSTILI</sequence>
<comment type="caution">
    <text evidence="1">The sequence shown here is derived from an EMBL/GenBank/DDBJ whole genome shotgun (WGS) entry which is preliminary data.</text>
</comment>
<evidence type="ECO:0000313" key="1">
    <source>
        <dbReference type="EMBL" id="KAI3786560.1"/>
    </source>
</evidence>
<dbReference type="Proteomes" id="UP001056120">
    <property type="component" value="Linkage Group LG13"/>
</dbReference>
<name>A0ACB9GUB4_9ASTR</name>
<accession>A0ACB9GUB4</accession>
<proteinExistence type="predicted"/>
<reference evidence="1 2" key="2">
    <citation type="journal article" date="2022" name="Mol. Ecol. Resour.">
        <title>The genomes of chicory, endive, great burdock and yacon provide insights into Asteraceae paleo-polyploidization history and plant inulin production.</title>
        <authorList>
            <person name="Fan W."/>
            <person name="Wang S."/>
            <person name="Wang H."/>
            <person name="Wang A."/>
            <person name="Jiang F."/>
            <person name="Liu H."/>
            <person name="Zhao H."/>
            <person name="Xu D."/>
            <person name="Zhang Y."/>
        </authorList>
    </citation>
    <scope>NUCLEOTIDE SEQUENCE [LARGE SCALE GENOMIC DNA]</scope>
    <source>
        <strain evidence="2">cv. Yunnan</strain>
        <tissue evidence="1">Leaves</tissue>
    </source>
</reference>
<keyword evidence="2" id="KW-1185">Reference proteome</keyword>
<evidence type="ECO:0000313" key="2">
    <source>
        <dbReference type="Proteomes" id="UP001056120"/>
    </source>
</evidence>
<gene>
    <name evidence="1" type="ORF">L1987_40324</name>
</gene>